<evidence type="ECO:0000313" key="3">
    <source>
        <dbReference type="Proteomes" id="UP000256572"/>
    </source>
</evidence>
<dbReference type="AlphaFoldDB" id="A0AAN1PH56"/>
<feature type="transmembrane region" description="Helical" evidence="1">
    <location>
        <begin position="6"/>
        <end position="23"/>
    </location>
</feature>
<protein>
    <submittedName>
        <fullName evidence="2">Uncharacterized protein</fullName>
    </submittedName>
</protein>
<name>A0AAN1PH56_9PROT</name>
<keyword evidence="1" id="KW-0472">Membrane</keyword>
<dbReference type="Proteomes" id="UP000256572">
    <property type="component" value="Chromosome"/>
</dbReference>
<reference evidence="2 3" key="1">
    <citation type="submission" date="2017-09" db="EMBL/GenBank/DDBJ databases">
        <authorList>
            <person name="Kim K.H."/>
            <person name="Chun B.H."/>
            <person name="Han G.S."/>
            <person name="Hyun S.G."/>
            <person name="Jeon C.O."/>
        </authorList>
    </citation>
    <scope>NUCLEOTIDE SEQUENCE [LARGE SCALE GENOMIC DNA]</scope>
    <source>
        <strain evidence="2 3">SH</strain>
    </source>
</reference>
<dbReference type="RefSeq" id="WP_006116521.1">
    <property type="nucleotide sequence ID" value="NZ_CP023189.1"/>
</dbReference>
<gene>
    <name evidence="2" type="ORF">CJF59_05505</name>
</gene>
<reference evidence="2 3" key="2">
    <citation type="submission" date="2018-08" db="EMBL/GenBank/DDBJ databases">
        <title>Acetobacter oryzifermentans sp. nov., isolated from Korea traditional vinegar and reclassification of Acetobacter pasteurianus subsp. ascendens (Henneberg 1898) as Acetobacter ascendens comb. nov.</title>
        <authorList>
            <person name="Cho G.Y."/>
            <person name="Lee S.H."/>
        </authorList>
    </citation>
    <scope>NUCLEOTIDE SEQUENCE [LARGE SCALE GENOMIC DNA]</scope>
    <source>
        <strain evidence="2 3">SH</strain>
    </source>
</reference>
<evidence type="ECO:0000313" key="2">
    <source>
        <dbReference type="EMBL" id="AXN00065.1"/>
    </source>
</evidence>
<dbReference type="KEGG" id="apom:CPF11_11870"/>
<sequence length="60" mass="6896">MLEFLLAIFAIAVWISIGAYYFRESIFQWLDNRFGKDTPLADLEAASKQDEPPAQEKSKD</sequence>
<keyword evidence="1" id="KW-0812">Transmembrane</keyword>
<accession>A0AAN1PH56</accession>
<evidence type="ECO:0000256" key="1">
    <source>
        <dbReference type="SAM" id="Phobius"/>
    </source>
</evidence>
<dbReference type="EMBL" id="CP023189">
    <property type="protein sequence ID" value="AXN00065.1"/>
    <property type="molecule type" value="Genomic_DNA"/>
</dbReference>
<proteinExistence type="predicted"/>
<keyword evidence="1" id="KW-1133">Transmembrane helix</keyword>
<organism evidence="2 3">
    <name type="scientific">Acetobacter pomorum</name>
    <dbReference type="NCBI Taxonomy" id="65959"/>
    <lineage>
        <taxon>Bacteria</taxon>
        <taxon>Pseudomonadati</taxon>
        <taxon>Pseudomonadota</taxon>
        <taxon>Alphaproteobacteria</taxon>
        <taxon>Acetobacterales</taxon>
        <taxon>Acetobacteraceae</taxon>
        <taxon>Acetobacter</taxon>
    </lineage>
</organism>